<sequence>MDGCGFGFATGDRVCVAEGRHFQDFAAGDVGVVSDADHSAQTCQVIFRHRPHDKLCVAWRHLRKCGDEPPSFQSRNATSKEESHGWQDFATLDRANLSNQDGLAKDLGHALGAASMAGYWEAALTHLESGPSSSPGLGDWVREFPDEGEASLSAAVEASASARASSFATALLEAQTASSKVKELEEKFAQHSREHWLGLECLQERMSGTASQREVHELKQSFQKELAAVGKHVHGLSDQYQAITDLVASVRKELGYKASHEQLEDLEHQQCKAMESLLHRWDRCAESRRRALETEAGKALGEVQWQAAKPEKEEVRIAEEHVTRLDMLCREQTAVKQQLARLQTDVKVGNASRSLEGHDTPDWEHRFRLLSVKVDGLCSQLEVVQSTCSAADSRATKEQVLDALRLRADAAAEGLASEVRIREEAVQRLEVQLRGAKRDMDAAMDALRGNLEKQLNAALSTVRSEAARAQQNWQEELQRRQDAENSLRSHQCEMAEMRSKLLRKEQALLEASGLKERPQLTWQSSARGGVEPADGRGAEFASPAASPRRLAPPVRQPGSFGSFGP</sequence>
<evidence type="ECO:0000313" key="4">
    <source>
        <dbReference type="Proteomes" id="UP001178507"/>
    </source>
</evidence>
<keyword evidence="4" id="KW-1185">Reference proteome</keyword>
<dbReference type="AlphaFoldDB" id="A0AA36JPI2"/>
<keyword evidence="1" id="KW-0175">Coiled coil</keyword>
<evidence type="ECO:0000256" key="1">
    <source>
        <dbReference type="SAM" id="Coils"/>
    </source>
</evidence>
<feature type="coiled-coil region" evidence="1">
    <location>
        <begin position="419"/>
        <end position="507"/>
    </location>
</feature>
<reference evidence="3" key="1">
    <citation type="submission" date="2023-08" db="EMBL/GenBank/DDBJ databases">
        <authorList>
            <person name="Chen Y."/>
            <person name="Shah S."/>
            <person name="Dougan E. K."/>
            <person name="Thang M."/>
            <person name="Chan C."/>
        </authorList>
    </citation>
    <scope>NUCLEOTIDE SEQUENCE</scope>
</reference>
<protein>
    <submittedName>
        <fullName evidence="3">Uncharacterized protein</fullName>
    </submittedName>
</protein>
<proteinExistence type="predicted"/>
<gene>
    <name evidence="3" type="ORF">EVOR1521_LOCUS30472</name>
</gene>
<evidence type="ECO:0000313" key="3">
    <source>
        <dbReference type="EMBL" id="CAJ1409347.1"/>
    </source>
</evidence>
<feature type="region of interest" description="Disordered" evidence="2">
    <location>
        <begin position="517"/>
        <end position="565"/>
    </location>
</feature>
<dbReference type="EMBL" id="CAUJNA010003764">
    <property type="protein sequence ID" value="CAJ1409347.1"/>
    <property type="molecule type" value="Genomic_DNA"/>
</dbReference>
<comment type="caution">
    <text evidence="3">The sequence shown here is derived from an EMBL/GenBank/DDBJ whole genome shotgun (WGS) entry which is preliminary data.</text>
</comment>
<feature type="compositionally biased region" description="Low complexity" evidence="2">
    <location>
        <begin position="541"/>
        <end position="553"/>
    </location>
</feature>
<feature type="coiled-coil region" evidence="1">
    <location>
        <begin position="167"/>
        <end position="194"/>
    </location>
</feature>
<dbReference type="Proteomes" id="UP001178507">
    <property type="component" value="Unassembled WGS sequence"/>
</dbReference>
<accession>A0AA36JPI2</accession>
<name>A0AA36JPI2_9DINO</name>
<organism evidence="3 4">
    <name type="scientific">Effrenium voratum</name>
    <dbReference type="NCBI Taxonomy" id="2562239"/>
    <lineage>
        <taxon>Eukaryota</taxon>
        <taxon>Sar</taxon>
        <taxon>Alveolata</taxon>
        <taxon>Dinophyceae</taxon>
        <taxon>Suessiales</taxon>
        <taxon>Symbiodiniaceae</taxon>
        <taxon>Effrenium</taxon>
    </lineage>
</organism>
<evidence type="ECO:0000256" key="2">
    <source>
        <dbReference type="SAM" id="MobiDB-lite"/>
    </source>
</evidence>